<evidence type="ECO:0000259" key="9">
    <source>
        <dbReference type="Pfam" id="PF00689"/>
    </source>
</evidence>
<evidence type="ECO:0000256" key="2">
    <source>
        <dbReference type="ARBA" id="ARBA00022475"/>
    </source>
</evidence>
<dbReference type="InterPro" id="IPR023299">
    <property type="entry name" value="ATPase_P-typ_cyto_dom_N"/>
</dbReference>
<dbReference type="GO" id="GO:0016887">
    <property type="term" value="F:ATP hydrolysis activity"/>
    <property type="evidence" value="ECO:0007669"/>
    <property type="project" value="InterPro"/>
</dbReference>
<dbReference type="STRING" id="1798370.A2Z00_05475"/>
<feature type="transmembrane region" description="Helical" evidence="8">
    <location>
        <begin position="65"/>
        <end position="89"/>
    </location>
</feature>
<evidence type="ECO:0000256" key="5">
    <source>
        <dbReference type="ARBA" id="ARBA00022842"/>
    </source>
</evidence>
<dbReference type="NCBIfam" id="TIGR01524">
    <property type="entry name" value="ATPase-IIIB_Mg"/>
    <property type="match status" value="1"/>
</dbReference>
<keyword evidence="4 8" id="KW-0812">Transmembrane</keyword>
<keyword evidence="7 8" id="KW-0472">Membrane</keyword>
<dbReference type="SUPFAM" id="SSF81665">
    <property type="entry name" value="Calcium ATPase, transmembrane domain M"/>
    <property type="match status" value="1"/>
</dbReference>
<proteinExistence type="predicted"/>
<dbReference type="PROSITE" id="PS00154">
    <property type="entry name" value="ATPASE_E1_E2"/>
    <property type="match status" value="1"/>
</dbReference>
<protein>
    <submittedName>
        <fullName evidence="10">Magnesium-translocating P-type ATPase</fullName>
    </submittedName>
</protein>
<dbReference type="Proteomes" id="UP000177268">
    <property type="component" value="Unassembled WGS sequence"/>
</dbReference>
<dbReference type="Gene3D" id="3.40.1110.10">
    <property type="entry name" value="Calcium-transporting ATPase, cytoplasmic domain N"/>
    <property type="match status" value="1"/>
</dbReference>
<dbReference type="PRINTS" id="PR01836">
    <property type="entry name" value="MGATPASE"/>
</dbReference>
<evidence type="ECO:0000313" key="11">
    <source>
        <dbReference type="Proteomes" id="UP000177268"/>
    </source>
</evidence>
<feature type="transmembrane region" description="Helical" evidence="8">
    <location>
        <begin position="509"/>
        <end position="532"/>
    </location>
</feature>
<dbReference type="InterPro" id="IPR044492">
    <property type="entry name" value="P_typ_ATPase_HD_dom"/>
</dbReference>
<evidence type="ECO:0000256" key="4">
    <source>
        <dbReference type="ARBA" id="ARBA00022692"/>
    </source>
</evidence>
<name>A0A1F5ZFC6_9BACT</name>
<keyword evidence="2" id="KW-1003">Cell membrane</keyword>
<evidence type="ECO:0000256" key="7">
    <source>
        <dbReference type="ARBA" id="ARBA00023136"/>
    </source>
</evidence>
<comment type="caution">
    <text evidence="10">The sequence shown here is derived from an EMBL/GenBank/DDBJ whole genome shotgun (WGS) entry which is preliminary data.</text>
</comment>
<reference evidence="10 11" key="1">
    <citation type="journal article" date="2016" name="Nat. Commun.">
        <title>Thousands of microbial genomes shed light on interconnected biogeochemical processes in an aquifer system.</title>
        <authorList>
            <person name="Anantharaman K."/>
            <person name="Brown C.T."/>
            <person name="Hug L.A."/>
            <person name="Sharon I."/>
            <person name="Castelle C.J."/>
            <person name="Probst A.J."/>
            <person name="Thomas B.C."/>
            <person name="Singh A."/>
            <person name="Wilkins M.J."/>
            <person name="Karaoz U."/>
            <person name="Brodie E.L."/>
            <person name="Williams K.H."/>
            <person name="Hubbard S.S."/>
            <person name="Banfield J.F."/>
        </authorList>
    </citation>
    <scope>NUCLEOTIDE SEQUENCE [LARGE SCALE GENOMIC DNA]</scope>
</reference>
<evidence type="ECO:0000313" key="10">
    <source>
        <dbReference type="EMBL" id="OGG11130.1"/>
    </source>
</evidence>
<keyword evidence="3" id="KW-0597">Phosphoprotein</keyword>
<dbReference type="InterPro" id="IPR023298">
    <property type="entry name" value="ATPase_P-typ_TM_dom_sf"/>
</dbReference>
<dbReference type="PANTHER" id="PTHR42861">
    <property type="entry name" value="CALCIUM-TRANSPORTING ATPASE"/>
    <property type="match status" value="1"/>
</dbReference>
<dbReference type="InterPro" id="IPR036412">
    <property type="entry name" value="HAD-like_sf"/>
</dbReference>
<comment type="subcellular location">
    <subcellularLocation>
        <location evidence="1">Cell membrane</location>
        <topology evidence="1">Multi-pass membrane protein</topology>
    </subcellularLocation>
</comment>
<evidence type="ECO:0000256" key="8">
    <source>
        <dbReference type="SAM" id="Phobius"/>
    </source>
</evidence>
<dbReference type="Gene3D" id="1.20.1110.10">
    <property type="entry name" value="Calcium-transporting ATPase, transmembrane domain"/>
    <property type="match status" value="2"/>
</dbReference>
<dbReference type="GO" id="GO:0015444">
    <property type="term" value="F:P-type magnesium transporter activity"/>
    <property type="evidence" value="ECO:0007669"/>
    <property type="project" value="InterPro"/>
</dbReference>
<feature type="transmembrane region" description="Helical" evidence="8">
    <location>
        <begin position="448"/>
        <end position="473"/>
    </location>
</feature>
<dbReference type="InterPro" id="IPR001757">
    <property type="entry name" value="P_typ_ATPase"/>
</dbReference>
<dbReference type="InterPro" id="IPR018303">
    <property type="entry name" value="ATPase_P-typ_P_site"/>
</dbReference>
<dbReference type="SUPFAM" id="SSF56784">
    <property type="entry name" value="HAD-like"/>
    <property type="match status" value="1"/>
</dbReference>
<dbReference type="SFLD" id="SFLDS00003">
    <property type="entry name" value="Haloacid_Dehalogenase"/>
    <property type="match status" value="1"/>
</dbReference>
<keyword evidence="5" id="KW-0460">Magnesium</keyword>
<dbReference type="InterPro" id="IPR006415">
    <property type="entry name" value="P-type_ATPase_IIIB"/>
</dbReference>
<keyword evidence="6 8" id="KW-1133">Transmembrane helix</keyword>
<dbReference type="Pfam" id="PF13246">
    <property type="entry name" value="Cation_ATPase"/>
    <property type="match status" value="1"/>
</dbReference>
<evidence type="ECO:0000256" key="1">
    <source>
        <dbReference type="ARBA" id="ARBA00004651"/>
    </source>
</evidence>
<sequence length="554" mass="61807">MVVVTTGALTELGKVAQSLVAKRPKTEFERGILSYGYLLMKMTFIITPVIFIIHVGLQHNVFSSLLFVLALIVGFAPELLPVILTINLAKGAQRMSKKGVIVKDLPAIENYGSMDVLCTDKTGTLTENSIELISYEDVNRKKNENVFSMSYLTSYFERGLENPLERAILKRGKPALAHAYKKVFELPFDFYRKRMSVIVEHNRKRMLITKGAPEKILFHALHYKEGEAVHPLTREVREAIHKRFEALSASGFRVLALAYRDIGKEGKYKTTDEHDLIFMGLLVFVDPPKKSAKAALQILENRGITVKILTGDNELVTAHACKELGIPIEGTVRGRDIERLDDPALARVVNKTTIFARLNPETKKRIIAALRKSGHVVGYLGDGVNDAPSLRASDIGISVNNAVDVAKESADLILLHKDLHVLLDGVDEGRKTFSNVMKYIMMGTSSNFGNMMSVALASLFLPFLPMLPVQILFNDLLYDVSQLLLGNDAVDESAIVKPKKWNMHFVRKFMLVFGPISSVFDCITFLVLLGLFHATPMLFQTGWFLESIATQTLI</sequence>
<dbReference type="GO" id="GO:0005886">
    <property type="term" value="C:plasma membrane"/>
    <property type="evidence" value="ECO:0007669"/>
    <property type="project" value="UniProtKB-SubCell"/>
</dbReference>
<dbReference type="AlphaFoldDB" id="A0A1F5ZFC6"/>
<organism evidence="10 11">
    <name type="scientific">Candidatus Gottesmanbacteria bacterium RBG_13_45_10</name>
    <dbReference type="NCBI Taxonomy" id="1798370"/>
    <lineage>
        <taxon>Bacteria</taxon>
        <taxon>Candidatus Gottesmaniibacteriota</taxon>
    </lineage>
</organism>
<dbReference type="EMBL" id="MFIZ01000036">
    <property type="protein sequence ID" value="OGG11130.1"/>
    <property type="molecule type" value="Genomic_DNA"/>
</dbReference>
<feature type="transmembrane region" description="Helical" evidence="8">
    <location>
        <begin position="32"/>
        <end position="53"/>
    </location>
</feature>
<feature type="non-terminal residue" evidence="10">
    <location>
        <position position="554"/>
    </location>
</feature>
<dbReference type="SFLD" id="SFLDF00027">
    <property type="entry name" value="p-type_atpase"/>
    <property type="match status" value="1"/>
</dbReference>
<evidence type="ECO:0000256" key="3">
    <source>
        <dbReference type="ARBA" id="ARBA00022553"/>
    </source>
</evidence>
<feature type="domain" description="Cation-transporting P-type ATPase C-terminal" evidence="9">
    <location>
        <begin position="463"/>
        <end position="553"/>
    </location>
</feature>
<dbReference type="SFLD" id="SFLDG00002">
    <property type="entry name" value="C1.7:_P-type_atpase_like"/>
    <property type="match status" value="1"/>
</dbReference>
<evidence type="ECO:0000256" key="6">
    <source>
        <dbReference type="ARBA" id="ARBA00022989"/>
    </source>
</evidence>
<dbReference type="NCBIfam" id="TIGR01494">
    <property type="entry name" value="ATPase_P-type"/>
    <property type="match status" value="2"/>
</dbReference>
<accession>A0A1F5ZFC6</accession>
<dbReference type="GO" id="GO:0005524">
    <property type="term" value="F:ATP binding"/>
    <property type="evidence" value="ECO:0007669"/>
    <property type="project" value="InterPro"/>
</dbReference>
<dbReference type="Pfam" id="PF00689">
    <property type="entry name" value="Cation_ATPase_C"/>
    <property type="match status" value="1"/>
</dbReference>
<gene>
    <name evidence="10" type="ORF">A2Z00_05475</name>
</gene>
<dbReference type="InterPro" id="IPR006068">
    <property type="entry name" value="ATPase_P-typ_cation-transptr_C"/>
</dbReference>